<keyword evidence="3" id="KW-0997">Cell inner membrane</keyword>
<dbReference type="EMBL" id="FNXY01000003">
    <property type="protein sequence ID" value="SEI72010.1"/>
    <property type="molecule type" value="Genomic_DNA"/>
</dbReference>
<keyword evidence="9" id="KW-1185">Reference proteome</keyword>
<evidence type="ECO:0000256" key="7">
    <source>
        <dbReference type="SAM" id="Phobius"/>
    </source>
</evidence>
<keyword evidence="4 8" id="KW-0808">Transferase</keyword>
<sequence>MSRWDGKTKGSLLGYKIFLFFVKVLGLGFAYKLLKLVTYYYYIFAAKPKNALLEFYKDTLHITGKPALALVRKNFYIFGQTLLDRAAFLLGKESAFTHTFENEQYLLDIRNGGKGGMLLSAHLGNWETAGNLLKGRITPTINIVMLDAEVESIKKFMDLSTGGSRFKVIPIKNDLSHIISIRNALVNNEFVAIHADRYMEGSKFIELDFMGKRARFPYGPFIIASKFTAPVTFVFAAKDGEHSYHLSATAPITQKMKPEEIAGLYVKELEKKVRQYPEQWFNYFNFFQE</sequence>
<comment type="subcellular location">
    <subcellularLocation>
        <location evidence="1">Cell inner membrane</location>
    </subcellularLocation>
</comment>
<keyword evidence="5 7" id="KW-0472">Membrane</keyword>
<evidence type="ECO:0000256" key="5">
    <source>
        <dbReference type="ARBA" id="ARBA00023136"/>
    </source>
</evidence>
<evidence type="ECO:0000313" key="8">
    <source>
        <dbReference type="EMBL" id="SEI72010.1"/>
    </source>
</evidence>
<dbReference type="CDD" id="cd07984">
    <property type="entry name" value="LPLAT_LABLAT-like"/>
    <property type="match status" value="1"/>
</dbReference>
<dbReference type="GO" id="GO:0016746">
    <property type="term" value="F:acyltransferase activity"/>
    <property type="evidence" value="ECO:0007669"/>
    <property type="project" value="UniProtKB-KW"/>
</dbReference>
<feature type="transmembrane region" description="Helical" evidence="7">
    <location>
        <begin position="12"/>
        <end position="31"/>
    </location>
</feature>
<keyword evidence="7" id="KW-0812">Transmembrane</keyword>
<protein>
    <submittedName>
        <fullName evidence="8">Predicted acyltransferase, LPLAT superfamily</fullName>
    </submittedName>
</protein>
<dbReference type="OrthoDB" id="9808633at2"/>
<gene>
    <name evidence="8" type="ORF">SAMN04487995_1864</name>
</gene>
<evidence type="ECO:0000313" key="9">
    <source>
        <dbReference type="Proteomes" id="UP000199532"/>
    </source>
</evidence>
<accession>A0A1H6T6V2</accession>
<evidence type="ECO:0000256" key="1">
    <source>
        <dbReference type="ARBA" id="ARBA00004533"/>
    </source>
</evidence>
<dbReference type="PANTHER" id="PTHR30606:SF10">
    <property type="entry name" value="PHOSPHATIDYLINOSITOL MANNOSIDE ACYLTRANSFERASE"/>
    <property type="match status" value="1"/>
</dbReference>
<dbReference type="GO" id="GO:0009247">
    <property type="term" value="P:glycolipid biosynthetic process"/>
    <property type="evidence" value="ECO:0007669"/>
    <property type="project" value="UniProtKB-ARBA"/>
</dbReference>
<dbReference type="InterPro" id="IPR004960">
    <property type="entry name" value="LipA_acyltrans"/>
</dbReference>
<proteinExistence type="predicted"/>
<keyword evidence="7" id="KW-1133">Transmembrane helix</keyword>
<dbReference type="GO" id="GO:0005886">
    <property type="term" value="C:plasma membrane"/>
    <property type="evidence" value="ECO:0007669"/>
    <property type="project" value="UniProtKB-SubCell"/>
</dbReference>
<evidence type="ECO:0000256" key="6">
    <source>
        <dbReference type="ARBA" id="ARBA00023315"/>
    </source>
</evidence>
<keyword evidence="6 8" id="KW-0012">Acyltransferase</keyword>
<name>A0A1H6T6V2_9BACT</name>
<dbReference type="AlphaFoldDB" id="A0A1H6T6V2"/>
<reference evidence="8 9" key="1">
    <citation type="submission" date="2016-10" db="EMBL/GenBank/DDBJ databases">
        <authorList>
            <person name="de Groot N.N."/>
        </authorList>
    </citation>
    <scope>NUCLEOTIDE SEQUENCE [LARGE SCALE GENOMIC DNA]</scope>
    <source>
        <strain evidence="8 9">DSM 19938</strain>
    </source>
</reference>
<evidence type="ECO:0000256" key="3">
    <source>
        <dbReference type="ARBA" id="ARBA00022519"/>
    </source>
</evidence>
<dbReference type="PANTHER" id="PTHR30606">
    <property type="entry name" value="LIPID A BIOSYNTHESIS LAUROYL ACYLTRANSFERASE"/>
    <property type="match status" value="1"/>
</dbReference>
<dbReference type="STRING" id="408657.SAMN04487995_1864"/>
<evidence type="ECO:0000256" key="2">
    <source>
        <dbReference type="ARBA" id="ARBA00022475"/>
    </source>
</evidence>
<dbReference type="Proteomes" id="UP000199532">
    <property type="component" value="Unassembled WGS sequence"/>
</dbReference>
<keyword evidence="2" id="KW-1003">Cell membrane</keyword>
<dbReference type="Pfam" id="PF03279">
    <property type="entry name" value="Lip_A_acyltrans"/>
    <property type="match status" value="1"/>
</dbReference>
<evidence type="ECO:0000256" key="4">
    <source>
        <dbReference type="ARBA" id="ARBA00022679"/>
    </source>
</evidence>
<dbReference type="RefSeq" id="WP_090334891.1">
    <property type="nucleotide sequence ID" value="NZ_FNXY01000003.1"/>
</dbReference>
<organism evidence="8 9">
    <name type="scientific">Dyadobacter koreensis</name>
    <dbReference type="NCBI Taxonomy" id="408657"/>
    <lineage>
        <taxon>Bacteria</taxon>
        <taxon>Pseudomonadati</taxon>
        <taxon>Bacteroidota</taxon>
        <taxon>Cytophagia</taxon>
        <taxon>Cytophagales</taxon>
        <taxon>Spirosomataceae</taxon>
        <taxon>Dyadobacter</taxon>
    </lineage>
</organism>